<dbReference type="OMA" id="GSEMTCA"/>
<accession>T0QS00</accession>
<evidence type="ECO:0000256" key="1">
    <source>
        <dbReference type="SAM" id="SignalP"/>
    </source>
</evidence>
<keyword evidence="4" id="KW-1185">Reference proteome</keyword>
<organism evidence="3 4">
    <name type="scientific">Saprolegnia diclina (strain VS20)</name>
    <dbReference type="NCBI Taxonomy" id="1156394"/>
    <lineage>
        <taxon>Eukaryota</taxon>
        <taxon>Sar</taxon>
        <taxon>Stramenopiles</taxon>
        <taxon>Oomycota</taxon>
        <taxon>Saprolegniomycetes</taxon>
        <taxon>Saprolegniales</taxon>
        <taxon>Saprolegniaceae</taxon>
        <taxon>Saprolegnia</taxon>
    </lineage>
</organism>
<sequence length="763" mass="84291">MTRNSFPWFDCMARRLALLWLVLVGLAVAETDQACASSLNIIVHAQAHSSTDVLVIGSEMTCAGFQAAFVADGHHVQLMYPSSYGALQDRVWDIVFIEGWFPAITAFIHEIRRATHGHARVYFYCLDPDFPGLSTLQMLDVDGFFVNSHDALQHLSPFAAVTEYLLLAATPPPPAPAYNPYTAIPPVVYVGNAVGIMTKQHLASMLREAIPFGLRIYGYAWEMHPEFAPFWAGVLPAADLWDVYHAAKVVLGATMDGQRASGMINNRVFEALAVGRILISDHSSALEALVGDRVLYYKAPGDMTRHLAQLVTTDYAYSYSPDDLAAYIRTHHTYAPRAAFVLATHRQLSPRDSDRIHKPKLLVVMDDIWLASHLLSALFVHDVVLPALATLERLFLVHISSELSTFTTAAMQPHDLVLLLSAYDSALERTFRFMALPCAKGLFLLAPLRYNDGFEKEGALYDIVYFTQPDQFDQVRRARTNVQNAFGWPVAIASVEPPSVPCDVLIVGDWDDDEQRLLRLFGDLDQGLRITVVVPERHAHDARYAMTQLASMGIRVAYAAPGNDSLHRLLARHDCDAIFIPGTQDVGGTDYLLAMGLAHGHTVRVQPDNDRLQRLFQRLTSTDPPTWDVAHVASMLAIGKTRPLVLGRGNASVSMVVSESCMHHRGSVDVFFETHNFEPPADGVVCLLIDGAAYGCVLHTGMHFYVRLPIGSRNVTLQMALRSIVFDDVFARSPPIVLAASPERAPLAPPTSTRYVIDLADST</sequence>
<dbReference type="GeneID" id="19946336"/>
<gene>
    <name evidence="3" type="ORF">SDRG_05609</name>
</gene>
<protein>
    <recommendedName>
        <fullName evidence="2">Spore protein YkvP/CgeB glycosyl transferase-like domain-containing protein</fullName>
    </recommendedName>
</protein>
<dbReference type="Proteomes" id="UP000030762">
    <property type="component" value="Unassembled WGS sequence"/>
</dbReference>
<dbReference type="OrthoDB" id="197036at2759"/>
<reference evidence="3 4" key="1">
    <citation type="submission" date="2012-04" db="EMBL/GenBank/DDBJ databases">
        <title>The Genome Sequence of Saprolegnia declina VS20.</title>
        <authorList>
            <consortium name="The Broad Institute Genome Sequencing Platform"/>
            <person name="Russ C."/>
            <person name="Nusbaum C."/>
            <person name="Tyler B."/>
            <person name="van West P."/>
            <person name="Dieguez-Uribeondo J."/>
            <person name="de Bruijn I."/>
            <person name="Tripathy S."/>
            <person name="Jiang R."/>
            <person name="Young S.K."/>
            <person name="Zeng Q."/>
            <person name="Gargeya S."/>
            <person name="Fitzgerald M."/>
            <person name="Haas B."/>
            <person name="Abouelleil A."/>
            <person name="Alvarado L."/>
            <person name="Arachchi H.M."/>
            <person name="Berlin A."/>
            <person name="Chapman S.B."/>
            <person name="Goldberg J."/>
            <person name="Griggs A."/>
            <person name="Gujja S."/>
            <person name="Hansen M."/>
            <person name="Howarth C."/>
            <person name="Imamovic A."/>
            <person name="Larimer J."/>
            <person name="McCowen C."/>
            <person name="Montmayeur A."/>
            <person name="Murphy C."/>
            <person name="Neiman D."/>
            <person name="Pearson M."/>
            <person name="Priest M."/>
            <person name="Roberts A."/>
            <person name="Saif S."/>
            <person name="Shea T."/>
            <person name="Sisk P."/>
            <person name="Sykes S."/>
            <person name="Wortman J."/>
            <person name="Nusbaum C."/>
            <person name="Birren B."/>
        </authorList>
    </citation>
    <scope>NUCLEOTIDE SEQUENCE [LARGE SCALE GENOMIC DNA]</scope>
    <source>
        <strain evidence="3 4">VS20</strain>
    </source>
</reference>
<dbReference type="RefSeq" id="XP_008609556.1">
    <property type="nucleotide sequence ID" value="XM_008611334.1"/>
</dbReference>
<feature type="domain" description="Spore protein YkvP/CgeB glycosyl transferase-like" evidence="2">
    <location>
        <begin position="207"/>
        <end position="342"/>
    </location>
</feature>
<dbReference type="eggNOG" id="ENOG502S1EB">
    <property type="taxonomic scope" value="Eukaryota"/>
</dbReference>
<dbReference type="Pfam" id="PF13524">
    <property type="entry name" value="Glyco_trans_1_2"/>
    <property type="match status" value="1"/>
</dbReference>
<dbReference type="VEuPathDB" id="FungiDB:SDRG_05609"/>
<name>T0QS00_SAPDV</name>
<dbReference type="AlphaFoldDB" id="T0QS00"/>
<feature type="chain" id="PRO_5004570511" description="Spore protein YkvP/CgeB glycosyl transferase-like domain-containing protein" evidence="1">
    <location>
        <begin position="30"/>
        <end position="763"/>
    </location>
</feature>
<feature type="signal peptide" evidence="1">
    <location>
        <begin position="1"/>
        <end position="29"/>
    </location>
</feature>
<dbReference type="InParanoid" id="T0QS00"/>
<proteinExistence type="predicted"/>
<evidence type="ECO:0000313" key="4">
    <source>
        <dbReference type="Proteomes" id="UP000030762"/>
    </source>
</evidence>
<keyword evidence="1" id="KW-0732">Signal</keyword>
<evidence type="ECO:0000259" key="2">
    <source>
        <dbReference type="Pfam" id="PF13524"/>
    </source>
</evidence>
<dbReference type="InterPro" id="IPR055259">
    <property type="entry name" value="YkvP/CgeB_Glyco_trans-like"/>
</dbReference>
<evidence type="ECO:0000313" key="3">
    <source>
        <dbReference type="EMBL" id="EQC36775.1"/>
    </source>
</evidence>
<dbReference type="EMBL" id="JH767146">
    <property type="protein sequence ID" value="EQC36775.1"/>
    <property type="molecule type" value="Genomic_DNA"/>
</dbReference>